<organism evidence="2 3">
    <name type="scientific">Roseburia faecis</name>
    <dbReference type="NCBI Taxonomy" id="301302"/>
    <lineage>
        <taxon>Bacteria</taxon>
        <taxon>Bacillati</taxon>
        <taxon>Bacillota</taxon>
        <taxon>Clostridia</taxon>
        <taxon>Lachnospirales</taxon>
        <taxon>Lachnospiraceae</taxon>
        <taxon>Roseburia</taxon>
    </lineage>
</organism>
<evidence type="ECO:0000313" key="2">
    <source>
        <dbReference type="EMBL" id="MTR82018.1"/>
    </source>
</evidence>
<comment type="caution">
    <text evidence="2">The sequence shown here is derived from an EMBL/GenBank/DDBJ whole genome shotgun (WGS) entry which is preliminary data.</text>
</comment>
<evidence type="ECO:0000313" key="3">
    <source>
        <dbReference type="Proteomes" id="UP000446657"/>
    </source>
</evidence>
<dbReference type="AlphaFoldDB" id="A0A844KMX0"/>
<proteinExistence type="predicted"/>
<evidence type="ECO:0000256" key="1">
    <source>
        <dbReference type="SAM" id="Phobius"/>
    </source>
</evidence>
<name>A0A844KMX0_9FIRM</name>
<keyword evidence="1" id="KW-0472">Membrane</keyword>
<feature type="transmembrane region" description="Helical" evidence="1">
    <location>
        <begin position="20"/>
        <end position="45"/>
    </location>
</feature>
<sequence>MAVDLSQVFTGKNGNLLPPFLWMVICLVLWVLANYIFAVISHLRASFPAVLLLSVRLMAGHIKETFILLFTMAGACLIVFLVPGLFVLFPGILCGIASHLIEPGLKKALAID</sequence>
<dbReference type="EMBL" id="WNAL01000018">
    <property type="protein sequence ID" value="MTR82018.1"/>
    <property type="molecule type" value="Genomic_DNA"/>
</dbReference>
<gene>
    <name evidence="2" type="ORF">GMD30_09980</name>
</gene>
<feature type="transmembrane region" description="Helical" evidence="1">
    <location>
        <begin position="66"/>
        <end position="89"/>
    </location>
</feature>
<dbReference type="RefSeq" id="WP_138347816.1">
    <property type="nucleotide sequence ID" value="NZ_JADMYF010000024.1"/>
</dbReference>
<protein>
    <submittedName>
        <fullName evidence="2">Uncharacterized protein</fullName>
    </submittedName>
</protein>
<dbReference type="Proteomes" id="UP000446657">
    <property type="component" value="Unassembled WGS sequence"/>
</dbReference>
<accession>A0A844KMX0</accession>
<reference evidence="2 3" key="1">
    <citation type="journal article" date="2019" name="Nat. Med.">
        <title>A library of human gut bacterial isolates paired with longitudinal multiomics data enables mechanistic microbiome research.</title>
        <authorList>
            <person name="Poyet M."/>
            <person name="Groussin M."/>
            <person name="Gibbons S.M."/>
            <person name="Avila-Pacheco J."/>
            <person name="Jiang X."/>
            <person name="Kearney S.M."/>
            <person name="Perrotta A.R."/>
            <person name="Berdy B."/>
            <person name="Zhao S."/>
            <person name="Lieberman T.D."/>
            <person name="Swanson P.K."/>
            <person name="Smith M."/>
            <person name="Roesemann S."/>
            <person name="Alexander J.E."/>
            <person name="Rich S.A."/>
            <person name="Livny J."/>
            <person name="Vlamakis H."/>
            <person name="Clish C."/>
            <person name="Bullock K."/>
            <person name="Deik A."/>
            <person name="Scott J."/>
            <person name="Pierce K.A."/>
            <person name="Xavier R.J."/>
            <person name="Alm E.J."/>
        </authorList>
    </citation>
    <scope>NUCLEOTIDE SEQUENCE [LARGE SCALE GENOMIC DNA]</scope>
    <source>
        <strain evidence="2 3">BIOML-A1</strain>
    </source>
</reference>
<keyword evidence="1" id="KW-1133">Transmembrane helix</keyword>
<keyword evidence="1" id="KW-0812">Transmembrane</keyword>